<dbReference type="InterPro" id="IPR055170">
    <property type="entry name" value="GFO_IDH_MocA-like_dom"/>
</dbReference>
<dbReference type="SUPFAM" id="SSF51735">
    <property type="entry name" value="NAD(P)-binding Rossmann-fold domains"/>
    <property type="match status" value="1"/>
</dbReference>
<gene>
    <name evidence="4" type="ORF">F4Y08_15820</name>
</gene>
<organism evidence="4">
    <name type="scientific">Caldilineaceae bacterium SB0662_bin_9</name>
    <dbReference type="NCBI Taxonomy" id="2605258"/>
    <lineage>
        <taxon>Bacteria</taxon>
        <taxon>Bacillati</taxon>
        <taxon>Chloroflexota</taxon>
        <taxon>Caldilineae</taxon>
        <taxon>Caldilineales</taxon>
        <taxon>Caldilineaceae</taxon>
    </lineage>
</organism>
<dbReference type="InterPro" id="IPR036291">
    <property type="entry name" value="NAD(P)-bd_dom_sf"/>
</dbReference>
<accession>A0A6B1DYG5</accession>
<dbReference type="InterPro" id="IPR000683">
    <property type="entry name" value="Gfo/Idh/MocA-like_OxRdtase_N"/>
</dbReference>
<feature type="domain" description="Gfo/Idh/MocA-like oxidoreductase N-terminal" evidence="2">
    <location>
        <begin position="4"/>
        <end position="121"/>
    </location>
</feature>
<dbReference type="PANTHER" id="PTHR43818:SF11">
    <property type="entry name" value="BCDNA.GH03377"/>
    <property type="match status" value="1"/>
</dbReference>
<dbReference type="PANTHER" id="PTHR43818">
    <property type="entry name" value="BCDNA.GH03377"/>
    <property type="match status" value="1"/>
</dbReference>
<sequence length="356" mass="38984">MQAALVGLQHPHAMSHLATLQQLPEVESIVVCGESWEDLERVKVGQGAKVTAWHTDPAAMLKEHCPFFAIVCVRNDRGPASFSRVLEAGVHLMAEKPIGRNAAETQQVLDTAARGEALLSVCYQTRSYPVFRQMRSILREGLLGELLSVEVRALYTQVKDRNPRHWLFNKEHAGGGVISWLGCHDLDRIRFITGEDYATVSAQVATRSGEDIDVEDMANLSLTLESGTLVSMHLGYVLGQSGSGYHNPAGNDVYLGVNGRLGRMYMTGIGLGDASRLYVETLHPAWNAAPRRTFEFEIADSPAYCGVAGENFIRRFVHAAQGRVKPLTTGEDALHVARVMDAAYASSETGRRIALV</sequence>
<dbReference type="Pfam" id="PF22725">
    <property type="entry name" value="GFO_IDH_MocA_C3"/>
    <property type="match status" value="1"/>
</dbReference>
<dbReference type="Gene3D" id="3.30.360.10">
    <property type="entry name" value="Dihydrodipicolinate Reductase, domain 2"/>
    <property type="match status" value="1"/>
</dbReference>
<evidence type="ECO:0000259" key="2">
    <source>
        <dbReference type="Pfam" id="PF01408"/>
    </source>
</evidence>
<dbReference type="AlphaFoldDB" id="A0A6B1DYG5"/>
<feature type="domain" description="GFO/IDH/MocA-like oxidoreductase" evidence="3">
    <location>
        <begin position="131"/>
        <end position="238"/>
    </location>
</feature>
<dbReference type="GO" id="GO:0000166">
    <property type="term" value="F:nucleotide binding"/>
    <property type="evidence" value="ECO:0007669"/>
    <property type="project" value="InterPro"/>
</dbReference>
<evidence type="ECO:0000256" key="1">
    <source>
        <dbReference type="ARBA" id="ARBA00023002"/>
    </source>
</evidence>
<evidence type="ECO:0000259" key="3">
    <source>
        <dbReference type="Pfam" id="PF22725"/>
    </source>
</evidence>
<name>A0A6B1DYG5_9CHLR</name>
<comment type="caution">
    <text evidence="4">The sequence shown here is derived from an EMBL/GenBank/DDBJ whole genome shotgun (WGS) entry which is preliminary data.</text>
</comment>
<dbReference type="GO" id="GO:0016491">
    <property type="term" value="F:oxidoreductase activity"/>
    <property type="evidence" value="ECO:0007669"/>
    <property type="project" value="UniProtKB-KW"/>
</dbReference>
<dbReference type="Pfam" id="PF01408">
    <property type="entry name" value="GFO_IDH_MocA"/>
    <property type="match status" value="1"/>
</dbReference>
<keyword evidence="1" id="KW-0560">Oxidoreductase</keyword>
<dbReference type="EMBL" id="VXPY01000113">
    <property type="protein sequence ID" value="MYD91775.1"/>
    <property type="molecule type" value="Genomic_DNA"/>
</dbReference>
<reference evidence="4" key="1">
    <citation type="submission" date="2019-09" db="EMBL/GenBank/DDBJ databases">
        <title>Characterisation of the sponge microbiome using genome-centric metagenomics.</title>
        <authorList>
            <person name="Engelberts J.P."/>
            <person name="Robbins S.J."/>
            <person name="De Goeij J.M."/>
            <person name="Aranda M."/>
            <person name="Bell S.C."/>
            <person name="Webster N.S."/>
        </authorList>
    </citation>
    <scope>NUCLEOTIDE SEQUENCE</scope>
    <source>
        <strain evidence="4">SB0662_bin_9</strain>
    </source>
</reference>
<dbReference type="SUPFAM" id="SSF55347">
    <property type="entry name" value="Glyceraldehyde-3-phosphate dehydrogenase-like, C-terminal domain"/>
    <property type="match status" value="1"/>
</dbReference>
<proteinExistence type="predicted"/>
<protein>
    <submittedName>
        <fullName evidence="4">Gfo/Idh/MocA family oxidoreductase</fullName>
    </submittedName>
</protein>
<dbReference type="InterPro" id="IPR050463">
    <property type="entry name" value="Gfo/Idh/MocA_oxidrdct_glycsds"/>
</dbReference>
<evidence type="ECO:0000313" key="4">
    <source>
        <dbReference type="EMBL" id="MYD91775.1"/>
    </source>
</evidence>
<dbReference type="Gene3D" id="3.40.50.720">
    <property type="entry name" value="NAD(P)-binding Rossmann-like Domain"/>
    <property type="match status" value="1"/>
</dbReference>